<dbReference type="AlphaFoldDB" id="A0A5N5TMD2"/>
<reference evidence="1 2" key="1">
    <citation type="journal article" date="2019" name="PLoS Biol.">
        <title>Sex chromosomes control vertical transmission of feminizing Wolbachia symbionts in an isopod.</title>
        <authorList>
            <person name="Becking T."/>
            <person name="Chebbi M.A."/>
            <person name="Giraud I."/>
            <person name="Moumen B."/>
            <person name="Laverre T."/>
            <person name="Caubet Y."/>
            <person name="Peccoud J."/>
            <person name="Gilbert C."/>
            <person name="Cordaux R."/>
        </authorList>
    </citation>
    <scope>NUCLEOTIDE SEQUENCE [LARGE SCALE GENOMIC DNA]</scope>
    <source>
        <strain evidence="1">ANa2</strain>
        <tissue evidence="1">Whole body excluding digestive tract and cuticle</tissue>
    </source>
</reference>
<sequence length="189" mass="21055">MLGILTNQLQNLNIILLITIYCIAYENGKYVVHENPLACIPNGSEIVSLNVMRNNTNRFNVGLTLLKDGSSDECFFNVYMDWDVDKSICSGQETSTAGFSSSKLNFIPYVLFPTTLPTAEGDELQGITLYLDLHYVHQRKSRFTLTSGESGNVHLFNVDVSLPKSPKILSSQKVQFDFPSSCCKVVLCI</sequence>
<evidence type="ECO:0000313" key="1">
    <source>
        <dbReference type="EMBL" id="KAB7507337.1"/>
    </source>
</evidence>
<proteinExistence type="predicted"/>
<dbReference type="EMBL" id="SEYY01000410">
    <property type="protein sequence ID" value="KAB7507337.1"/>
    <property type="molecule type" value="Genomic_DNA"/>
</dbReference>
<comment type="caution">
    <text evidence="1">The sequence shown here is derived from an EMBL/GenBank/DDBJ whole genome shotgun (WGS) entry which is preliminary data.</text>
</comment>
<gene>
    <name evidence="1" type="ORF">Anas_05567</name>
</gene>
<protein>
    <submittedName>
        <fullName evidence="1">Uncharacterized protein</fullName>
    </submittedName>
</protein>
<dbReference type="OrthoDB" id="10267127at2759"/>
<evidence type="ECO:0000313" key="2">
    <source>
        <dbReference type="Proteomes" id="UP000326759"/>
    </source>
</evidence>
<name>A0A5N5TMD2_9CRUS</name>
<organism evidence="1 2">
    <name type="scientific">Armadillidium nasatum</name>
    <dbReference type="NCBI Taxonomy" id="96803"/>
    <lineage>
        <taxon>Eukaryota</taxon>
        <taxon>Metazoa</taxon>
        <taxon>Ecdysozoa</taxon>
        <taxon>Arthropoda</taxon>
        <taxon>Crustacea</taxon>
        <taxon>Multicrustacea</taxon>
        <taxon>Malacostraca</taxon>
        <taxon>Eumalacostraca</taxon>
        <taxon>Peracarida</taxon>
        <taxon>Isopoda</taxon>
        <taxon>Oniscidea</taxon>
        <taxon>Crinocheta</taxon>
        <taxon>Armadillidiidae</taxon>
        <taxon>Armadillidium</taxon>
    </lineage>
</organism>
<accession>A0A5N5TMD2</accession>
<keyword evidence="2" id="KW-1185">Reference proteome</keyword>
<dbReference type="Proteomes" id="UP000326759">
    <property type="component" value="Unassembled WGS sequence"/>
</dbReference>